<feature type="compositionally biased region" description="Basic and acidic residues" evidence="5">
    <location>
        <begin position="80"/>
        <end position="101"/>
    </location>
</feature>
<dbReference type="Pfam" id="PF05920">
    <property type="entry name" value="Homeobox_KN"/>
    <property type="match status" value="1"/>
</dbReference>
<dbReference type="SMART" id="SM00389">
    <property type="entry name" value="HOX"/>
    <property type="match status" value="1"/>
</dbReference>
<keyword evidence="1 4" id="KW-0238">DNA-binding</keyword>
<protein>
    <recommendedName>
        <fullName evidence="6">Homeobox domain-containing protein</fullName>
    </recommendedName>
</protein>
<comment type="subcellular location">
    <subcellularLocation>
        <location evidence="4">Nucleus</location>
    </subcellularLocation>
</comment>
<sequence>MDALAKTLSPARVDIHHKRVQRMLQQNSLLWWELQALSRGLVAPSKNSSSSRSQSRSHPYDSAVHRDQNYPPRWPTADAVDYRESDRPNSSHVDQDDHTKEGTGAGAGGVEPDFELVISKYPSATQPPSPISTPPPTQQTFDTPMSKRYGDEPSQEETITNLTIAVDMIQKPRRTDTQHTHLRTDPGTTVAASATSSSSSSTHPGSSGGAQPSSSTHTDPNSTNGNNVDPNRKRRGNLPKSVTSVLKSWLVQNAIHPYPTEEEKMRLSEATQLSMNQISNWFINARRRILQPILHEAAAAAVAGTDAPVENVLIVRKVGHGPNHGHPHPHNESESNEESVSLAPVKSASHSISPQPQPHNQSHPQPILSS</sequence>
<evidence type="ECO:0000256" key="2">
    <source>
        <dbReference type="ARBA" id="ARBA00023155"/>
    </source>
</evidence>
<dbReference type="GO" id="GO:0003677">
    <property type="term" value="F:DNA binding"/>
    <property type="evidence" value="ECO:0007669"/>
    <property type="project" value="UniProtKB-UniRule"/>
</dbReference>
<dbReference type="SUPFAM" id="SSF46689">
    <property type="entry name" value="Homeodomain-like"/>
    <property type="match status" value="1"/>
</dbReference>
<feature type="compositionally biased region" description="Pro residues" evidence="5">
    <location>
        <begin position="125"/>
        <end position="137"/>
    </location>
</feature>
<dbReference type="PROSITE" id="PS50071">
    <property type="entry name" value="HOMEOBOX_2"/>
    <property type="match status" value="1"/>
</dbReference>
<comment type="caution">
    <text evidence="7">The sequence shown here is derived from an EMBL/GenBank/DDBJ whole genome shotgun (WGS) entry which is preliminary data.</text>
</comment>
<dbReference type="Gene3D" id="1.10.10.60">
    <property type="entry name" value="Homeodomain-like"/>
    <property type="match status" value="1"/>
</dbReference>
<feature type="compositionally biased region" description="Low complexity" evidence="5">
    <location>
        <begin position="48"/>
        <end position="57"/>
    </location>
</feature>
<dbReference type="AlphaFoldDB" id="A0A9P6F805"/>
<dbReference type="CDD" id="cd00086">
    <property type="entry name" value="homeodomain"/>
    <property type="match status" value="1"/>
</dbReference>
<dbReference type="InterPro" id="IPR050224">
    <property type="entry name" value="TALE_homeobox"/>
</dbReference>
<evidence type="ECO:0000256" key="3">
    <source>
        <dbReference type="ARBA" id="ARBA00023242"/>
    </source>
</evidence>
<dbReference type="PANTHER" id="PTHR11850">
    <property type="entry name" value="HOMEOBOX PROTEIN TRANSCRIPTION FACTORS"/>
    <property type="match status" value="1"/>
</dbReference>
<feature type="compositionally biased region" description="Polar residues" evidence="5">
    <location>
        <begin position="216"/>
        <end position="229"/>
    </location>
</feature>
<keyword evidence="8" id="KW-1185">Reference proteome</keyword>
<feature type="compositionally biased region" description="Basic residues" evidence="5">
    <location>
        <begin position="318"/>
        <end position="328"/>
    </location>
</feature>
<evidence type="ECO:0000256" key="1">
    <source>
        <dbReference type="ARBA" id="ARBA00023125"/>
    </source>
</evidence>
<dbReference type="InterPro" id="IPR008422">
    <property type="entry name" value="KN_HD"/>
</dbReference>
<dbReference type="InterPro" id="IPR009057">
    <property type="entry name" value="Homeodomain-like_sf"/>
</dbReference>
<keyword evidence="3 4" id="KW-0539">Nucleus</keyword>
<name>A0A9P6F805_9FUNG</name>
<dbReference type="EMBL" id="JAAAXW010000088">
    <property type="protein sequence ID" value="KAF9544554.1"/>
    <property type="molecule type" value="Genomic_DNA"/>
</dbReference>
<gene>
    <name evidence="7" type="ORF">EC957_011863</name>
</gene>
<evidence type="ECO:0000259" key="6">
    <source>
        <dbReference type="PROSITE" id="PS50071"/>
    </source>
</evidence>
<evidence type="ECO:0000256" key="5">
    <source>
        <dbReference type="SAM" id="MobiDB-lite"/>
    </source>
</evidence>
<dbReference type="InterPro" id="IPR001356">
    <property type="entry name" value="HD"/>
</dbReference>
<dbReference type="GO" id="GO:0006355">
    <property type="term" value="P:regulation of DNA-templated transcription"/>
    <property type="evidence" value="ECO:0007669"/>
    <property type="project" value="InterPro"/>
</dbReference>
<dbReference type="Proteomes" id="UP000723463">
    <property type="component" value="Unassembled WGS sequence"/>
</dbReference>
<keyword evidence="2 4" id="KW-0371">Homeobox</keyword>
<feature type="domain" description="Homeobox" evidence="6">
    <location>
        <begin position="229"/>
        <end position="292"/>
    </location>
</feature>
<feature type="DNA-binding region" description="Homeobox" evidence="4">
    <location>
        <begin position="231"/>
        <end position="293"/>
    </location>
</feature>
<feature type="compositionally biased region" description="Low complexity" evidence="5">
    <location>
        <begin position="187"/>
        <end position="215"/>
    </location>
</feature>
<feature type="region of interest" description="Disordered" evidence="5">
    <location>
        <begin position="318"/>
        <end position="370"/>
    </location>
</feature>
<dbReference type="GO" id="GO:0005634">
    <property type="term" value="C:nucleus"/>
    <property type="evidence" value="ECO:0007669"/>
    <property type="project" value="UniProtKB-SubCell"/>
</dbReference>
<accession>A0A9P6F805</accession>
<organism evidence="7 8">
    <name type="scientific">Mortierella hygrophila</name>
    <dbReference type="NCBI Taxonomy" id="979708"/>
    <lineage>
        <taxon>Eukaryota</taxon>
        <taxon>Fungi</taxon>
        <taxon>Fungi incertae sedis</taxon>
        <taxon>Mucoromycota</taxon>
        <taxon>Mortierellomycotina</taxon>
        <taxon>Mortierellomycetes</taxon>
        <taxon>Mortierellales</taxon>
        <taxon>Mortierellaceae</taxon>
        <taxon>Mortierella</taxon>
    </lineage>
</organism>
<evidence type="ECO:0000256" key="4">
    <source>
        <dbReference type="PROSITE-ProRule" id="PRU00108"/>
    </source>
</evidence>
<evidence type="ECO:0000313" key="8">
    <source>
        <dbReference type="Proteomes" id="UP000723463"/>
    </source>
</evidence>
<feature type="compositionally biased region" description="Low complexity" evidence="5">
    <location>
        <begin position="347"/>
        <end position="370"/>
    </location>
</feature>
<reference evidence="7" key="1">
    <citation type="journal article" date="2020" name="Fungal Divers.">
        <title>Resolving the Mortierellaceae phylogeny through synthesis of multi-gene phylogenetics and phylogenomics.</title>
        <authorList>
            <person name="Vandepol N."/>
            <person name="Liber J."/>
            <person name="Desiro A."/>
            <person name="Na H."/>
            <person name="Kennedy M."/>
            <person name="Barry K."/>
            <person name="Grigoriev I.V."/>
            <person name="Miller A.N."/>
            <person name="O'Donnell K."/>
            <person name="Stajich J.E."/>
            <person name="Bonito G."/>
        </authorList>
    </citation>
    <scope>NUCLEOTIDE SEQUENCE</scope>
    <source>
        <strain evidence="7">NRRL 2591</strain>
    </source>
</reference>
<feature type="region of interest" description="Disordered" evidence="5">
    <location>
        <begin position="43"/>
        <end position="238"/>
    </location>
</feature>
<proteinExistence type="predicted"/>
<evidence type="ECO:0000313" key="7">
    <source>
        <dbReference type="EMBL" id="KAF9544554.1"/>
    </source>
</evidence>
<feature type="compositionally biased region" description="Basic and acidic residues" evidence="5">
    <location>
        <begin position="173"/>
        <end position="184"/>
    </location>
</feature>